<evidence type="ECO:0000313" key="4">
    <source>
        <dbReference type="Proteomes" id="UP000015241"/>
    </source>
</evidence>
<keyword evidence="2" id="KW-0472">Membrane</keyword>
<dbReference type="OrthoDB" id="9988102at2759"/>
<dbReference type="EMBL" id="KE504123">
    <property type="protein sequence ID" value="EPT05691.1"/>
    <property type="molecule type" value="Genomic_DNA"/>
</dbReference>
<sequence length="259" mass="28950">MLALRDAQPTCGLCSPTILTIAVTPDPPSRASTHKENDNATHPSVLPSSKDPPAILVKPYVNFVHAVGLPHLLKNKEDEWKPAWKVFPLKVFRGADYKILKINASWDDEALLTELGSVYDDLRTFWRKWFSLRSVASITMVMADHSIIYPQRIGPAKVSSSKHMRLRWFLHHPSYMRGRHEFVQVLTARIDLGIEFVERWQVSRIAIAIILPVLASTAIGVIYSIAAKDPSTAFTIAGYVTSAYSVCLVLVGLLNFVES</sequence>
<proteinExistence type="predicted"/>
<protein>
    <submittedName>
        <fullName evidence="3">Uncharacterized protein</fullName>
    </submittedName>
</protein>
<reference evidence="3 4" key="1">
    <citation type="journal article" date="2012" name="Science">
        <title>The Paleozoic origin of enzymatic lignin decomposition reconstructed from 31 fungal genomes.</title>
        <authorList>
            <person name="Floudas D."/>
            <person name="Binder M."/>
            <person name="Riley R."/>
            <person name="Barry K."/>
            <person name="Blanchette R.A."/>
            <person name="Henrissat B."/>
            <person name="Martinez A.T."/>
            <person name="Otillar R."/>
            <person name="Spatafora J.W."/>
            <person name="Yadav J.S."/>
            <person name="Aerts A."/>
            <person name="Benoit I."/>
            <person name="Boyd A."/>
            <person name="Carlson A."/>
            <person name="Copeland A."/>
            <person name="Coutinho P.M."/>
            <person name="de Vries R.P."/>
            <person name="Ferreira P."/>
            <person name="Findley K."/>
            <person name="Foster B."/>
            <person name="Gaskell J."/>
            <person name="Glotzer D."/>
            <person name="Gorecki P."/>
            <person name="Heitman J."/>
            <person name="Hesse C."/>
            <person name="Hori C."/>
            <person name="Igarashi K."/>
            <person name="Jurgens J.A."/>
            <person name="Kallen N."/>
            <person name="Kersten P."/>
            <person name="Kohler A."/>
            <person name="Kuees U."/>
            <person name="Kumar T.K.A."/>
            <person name="Kuo A."/>
            <person name="LaButti K."/>
            <person name="Larrondo L.F."/>
            <person name="Lindquist E."/>
            <person name="Ling A."/>
            <person name="Lombard V."/>
            <person name="Lucas S."/>
            <person name="Lundell T."/>
            <person name="Martin R."/>
            <person name="McLaughlin D.J."/>
            <person name="Morgenstern I."/>
            <person name="Morin E."/>
            <person name="Murat C."/>
            <person name="Nagy L.G."/>
            <person name="Nolan M."/>
            <person name="Ohm R.A."/>
            <person name="Patyshakuliyeva A."/>
            <person name="Rokas A."/>
            <person name="Ruiz-Duenas F.J."/>
            <person name="Sabat G."/>
            <person name="Salamov A."/>
            <person name="Samejima M."/>
            <person name="Schmutz J."/>
            <person name="Slot J.C."/>
            <person name="St John F."/>
            <person name="Stenlid J."/>
            <person name="Sun H."/>
            <person name="Sun S."/>
            <person name="Syed K."/>
            <person name="Tsang A."/>
            <person name="Wiebenga A."/>
            <person name="Young D."/>
            <person name="Pisabarro A."/>
            <person name="Eastwood D.C."/>
            <person name="Martin F."/>
            <person name="Cullen D."/>
            <person name="Grigoriev I.V."/>
            <person name="Hibbett D.S."/>
        </authorList>
    </citation>
    <scope>NUCLEOTIDE SEQUENCE</scope>
    <source>
        <strain evidence="4">FP-58527</strain>
    </source>
</reference>
<dbReference type="InParanoid" id="S8FX69"/>
<keyword evidence="2" id="KW-0812">Transmembrane</keyword>
<dbReference type="eggNOG" id="ENOG502SERI">
    <property type="taxonomic scope" value="Eukaryota"/>
</dbReference>
<accession>S8FX69</accession>
<evidence type="ECO:0000313" key="3">
    <source>
        <dbReference type="EMBL" id="EPT05691.1"/>
    </source>
</evidence>
<dbReference type="HOGENOM" id="CLU_089007_0_0_1"/>
<keyword evidence="4" id="KW-1185">Reference proteome</keyword>
<evidence type="ECO:0000256" key="2">
    <source>
        <dbReference type="SAM" id="Phobius"/>
    </source>
</evidence>
<dbReference type="STRING" id="743788.S8FX69"/>
<name>S8FX69_FOMSC</name>
<dbReference type="AlphaFoldDB" id="S8FX69"/>
<evidence type="ECO:0000256" key="1">
    <source>
        <dbReference type="SAM" id="MobiDB-lite"/>
    </source>
</evidence>
<dbReference type="Proteomes" id="UP000015241">
    <property type="component" value="Unassembled WGS sequence"/>
</dbReference>
<feature type="transmembrane region" description="Helical" evidence="2">
    <location>
        <begin position="232"/>
        <end position="257"/>
    </location>
</feature>
<organism evidence="3 4">
    <name type="scientific">Fomitopsis schrenkii</name>
    <name type="common">Brown rot fungus</name>
    <dbReference type="NCBI Taxonomy" id="2126942"/>
    <lineage>
        <taxon>Eukaryota</taxon>
        <taxon>Fungi</taxon>
        <taxon>Dikarya</taxon>
        <taxon>Basidiomycota</taxon>
        <taxon>Agaricomycotina</taxon>
        <taxon>Agaricomycetes</taxon>
        <taxon>Polyporales</taxon>
        <taxon>Fomitopsis</taxon>
    </lineage>
</organism>
<feature type="transmembrane region" description="Helical" evidence="2">
    <location>
        <begin position="205"/>
        <end position="226"/>
    </location>
</feature>
<keyword evidence="2" id="KW-1133">Transmembrane helix</keyword>
<feature type="region of interest" description="Disordered" evidence="1">
    <location>
        <begin position="25"/>
        <end position="50"/>
    </location>
</feature>
<gene>
    <name evidence="3" type="ORF">FOMPIDRAFT_1111228</name>
</gene>